<reference evidence="2" key="1">
    <citation type="journal article" date="2018" name="Gigascience">
        <title>Genome assembly of the Pink Ipe (Handroanthus impetiginosus, Bignoniaceae), a highly valued, ecologically keystone Neotropical timber forest tree.</title>
        <authorList>
            <person name="Silva-Junior O.B."/>
            <person name="Grattapaglia D."/>
            <person name="Novaes E."/>
            <person name="Collevatti R.G."/>
        </authorList>
    </citation>
    <scope>NUCLEOTIDE SEQUENCE [LARGE SCALE GENOMIC DNA]</scope>
    <source>
        <strain evidence="2">cv. UFG-1</strain>
    </source>
</reference>
<evidence type="ECO:0000313" key="2">
    <source>
        <dbReference type="Proteomes" id="UP000231279"/>
    </source>
</evidence>
<gene>
    <name evidence="1" type="ORF">CDL12_01553</name>
</gene>
<dbReference type="AlphaFoldDB" id="A0A2G9I7T2"/>
<name>A0A2G9I7T2_9LAMI</name>
<dbReference type="EMBL" id="NKXS01000188">
    <property type="protein sequence ID" value="PIN25700.1"/>
    <property type="molecule type" value="Genomic_DNA"/>
</dbReference>
<sequence length="74" mass="8612">MTFAQALQAHELIYRGECLKEILYELWHSKTVEPVGFIYKNESCISRYTYGNLSSEMHRSCSLRRSNYSQNTAG</sequence>
<comment type="caution">
    <text evidence="1">The sequence shown here is derived from an EMBL/GenBank/DDBJ whole genome shotgun (WGS) entry which is preliminary data.</text>
</comment>
<protein>
    <submittedName>
        <fullName evidence="1">Uncharacterized protein</fullName>
    </submittedName>
</protein>
<accession>A0A2G9I7T2</accession>
<organism evidence="1 2">
    <name type="scientific">Handroanthus impetiginosus</name>
    <dbReference type="NCBI Taxonomy" id="429701"/>
    <lineage>
        <taxon>Eukaryota</taxon>
        <taxon>Viridiplantae</taxon>
        <taxon>Streptophyta</taxon>
        <taxon>Embryophyta</taxon>
        <taxon>Tracheophyta</taxon>
        <taxon>Spermatophyta</taxon>
        <taxon>Magnoliopsida</taxon>
        <taxon>eudicotyledons</taxon>
        <taxon>Gunneridae</taxon>
        <taxon>Pentapetalae</taxon>
        <taxon>asterids</taxon>
        <taxon>lamiids</taxon>
        <taxon>Lamiales</taxon>
        <taxon>Bignoniaceae</taxon>
        <taxon>Crescentiina</taxon>
        <taxon>Tabebuia alliance</taxon>
        <taxon>Handroanthus</taxon>
    </lineage>
</organism>
<evidence type="ECO:0000313" key="1">
    <source>
        <dbReference type="EMBL" id="PIN25700.1"/>
    </source>
</evidence>
<keyword evidence="2" id="KW-1185">Reference proteome</keyword>
<proteinExistence type="predicted"/>
<dbReference type="Proteomes" id="UP000231279">
    <property type="component" value="Unassembled WGS sequence"/>
</dbReference>